<protein>
    <recommendedName>
        <fullName evidence="7">AP2/ERF domain-containing protein</fullName>
    </recommendedName>
</protein>
<dbReference type="SMART" id="SM00380">
    <property type="entry name" value="AP2"/>
    <property type="match status" value="1"/>
</dbReference>
<feature type="region of interest" description="Disordered" evidence="6">
    <location>
        <begin position="55"/>
        <end position="116"/>
    </location>
</feature>
<dbReference type="PANTHER" id="PTHR31190:SF421">
    <property type="entry name" value="ETHYLENE-RESPONSIVE TRANSCRIPTION FACTOR ERF110"/>
    <property type="match status" value="1"/>
</dbReference>
<evidence type="ECO:0000256" key="3">
    <source>
        <dbReference type="ARBA" id="ARBA00023125"/>
    </source>
</evidence>
<evidence type="ECO:0000313" key="8">
    <source>
        <dbReference type="EMBL" id="THU69557.1"/>
    </source>
</evidence>
<dbReference type="SUPFAM" id="SSF54171">
    <property type="entry name" value="DNA-binding domain"/>
    <property type="match status" value="1"/>
</dbReference>
<keyword evidence="3" id="KW-0238">DNA-binding</keyword>
<dbReference type="PANTHER" id="PTHR31190">
    <property type="entry name" value="DNA-BINDING DOMAIN"/>
    <property type="match status" value="1"/>
</dbReference>
<dbReference type="STRING" id="52838.A0A4S8K405"/>
<dbReference type="GO" id="GO:0009873">
    <property type="term" value="P:ethylene-activated signaling pathway"/>
    <property type="evidence" value="ECO:0007669"/>
    <property type="project" value="InterPro"/>
</dbReference>
<dbReference type="GO" id="GO:0005634">
    <property type="term" value="C:nucleus"/>
    <property type="evidence" value="ECO:0007669"/>
    <property type="project" value="UniProtKB-SubCell"/>
</dbReference>
<evidence type="ECO:0000313" key="9">
    <source>
        <dbReference type="Proteomes" id="UP000317650"/>
    </source>
</evidence>
<keyword evidence="2" id="KW-0805">Transcription regulation</keyword>
<dbReference type="GO" id="GO:0003700">
    <property type="term" value="F:DNA-binding transcription factor activity"/>
    <property type="evidence" value="ECO:0007669"/>
    <property type="project" value="InterPro"/>
</dbReference>
<dbReference type="GO" id="GO:0003677">
    <property type="term" value="F:DNA binding"/>
    <property type="evidence" value="ECO:0007669"/>
    <property type="project" value="UniProtKB-KW"/>
</dbReference>
<feature type="domain" description="AP2/ERF" evidence="7">
    <location>
        <begin position="113"/>
        <end position="170"/>
    </location>
</feature>
<evidence type="ECO:0000259" key="7">
    <source>
        <dbReference type="PROSITE" id="PS51032"/>
    </source>
</evidence>
<organism evidence="8 9">
    <name type="scientific">Musa balbisiana</name>
    <name type="common">Banana</name>
    <dbReference type="NCBI Taxonomy" id="52838"/>
    <lineage>
        <taxon>Eukaryota</taxon>
        <taxon>Viridiplantae</taxon>
        <taxon>Streptophyta</taxon>
        <taxon>Embryophyta</taxon>
        <taxon>Tracheophyta</taxon>
        <taxon>Spermatophyta</taxon>
        <taxon>Magnoliopsida</taxon>
        <taxon>Liliopsida</taxon>
        <taxon>Zingiberales</taxon>
        <taxon>Musaceae</taxon>
        <taxon>Musa</taxon>
    </lineage>
</organism>
<evidence type="ECO:0000256" key="1">
    <source>
        <dbReference type="ARBA" id="ARBA00004123"/>
    </source>
</evidence>
<dbReference type="EMBL" id="PYDT01000002">
    <property type="protein sequence ID" value="THU69557.1"/>
    <property type="molecule type" value="Genomic_DNA"/>
</dbReference>
<dbReference type="InterPro" id="IPR016177">
    <property type="entry name" value="DNA-bd_dom_sf"/>
</dbReference>
<feature type="compositionally biased region" description="Basic and acidic residues" evidence="6">
    <location>
        <begin position="78"/>
        <end position="87"/>
    </location>
</feature>
<feature type="region of interest" description="Disordered" evidence="6">
    <location>
        <begin position="1"/>
        <end position="25"/>
    </location>
</feature>
<evidence type="ECO:0000256" key="2">
    <source>
        <dbReference type="ARBA" id="ARBA00023015"/>
    </source>
</evidence>
<keyword evidence="9" id="KW-1185">Reference proteome</keyword>
<proteinExistence type="predicted"/>
<feature type="compositionally biased region" description="Low complexity" evidence="6">
    <location>
        <begin position="233"/>
        <end position="254"/>
    </location>
</feature>
<evidence type="ECO:0000256" key="4">
    <source>
        <dbReference type="ARBA" id="ARBA00023163"/>
    </source>
</evidence>
<dbReference type="PRINTS" id="PR00367">
    <property type="entry name" value="ETHRSPELEMNT"/>
</dbReference>
<dbReference type="Pfam" id="PF00847">
    <property type="entry name" value="AP2"/>
    <property type="match status" value="1"/>
</dbReference>
<dbReference type="InterPro" id="IPR044808">
    <property type="entry name" value="ERF_plant"/>
</dbReference>
<feature type="compositionally biased region" description="Low complexity" evidence="6">
    <location>
        <begin position="88"/>
        <end position="104"/>
    </location>
</feature>
<gene>
    <name evidence="8" type="ORF">C4D60_Mb08t15660</name>
</gene>
<sequence>MCVTVANLPPNSAGDFAGPDDPDDVTPSFVEYETMVIVSALARVAAVDRGAEAAAGRTGSSWCTSPMFSSSQGGQKRRREEFVREGESSSAPAAAEAVTASTAEGTEHGGGRRYRGVRQRPWGKWAAEIRDPHRAARVWLGTFDTSEAAARAYDEAALRFRGSRAKLNFPEEARLQPFGGHPSSDAAAAVAGDYLPYSTLLHGGGENQIMTPTPLFDQTTYSRASAASSFSTCSSASSLSLPSSSNSSSFATAVSPPPPLFPSETPQETDFLQPPPSTDSSH</sequence>
<dbReference type="Proteomes" id="UP000317650">
    <property type="component" value="Chromosome 8"/>
</dbReference>
<reference evidence="8 9" key="1">
    <citation type="journal article" date="2019" name="Nat. Plants">
        <title>Genome sequencing of Musa balbisiana reveals subgenome evolution and function divergence in polyploid bananas.</title>
        <authorList>
            <person name="Yao X."/>
        </authorList>
    </citation>
    <scope>NUCLEOTIDE SEQUENCE [LARGE SCALE GENOMIC DNA]</scope>
    <source>
        <strain evidence="9">cv. DH-PKW</strain>
        <tissue evidence="8">Leaves</tissue>
    </source>
</reference>
<keyword evidence="4" id="KW-0804">Transcription</keyword>
<feature type="region of interest" description="Disordered" evidence="6">
    <location>
        <begin position="233"/>
        <end position="282"/>
    </location>
</feature>
<feature type="compositionally biased region" description="Polar residues" evidence="6">
    <location>
        <begin position="58"/>
        <end position="74"/>
    </location>
</feature>
<keyword evidence="5" id="KW-0539">Nucleus</keyword>
<dbReference type="InterPro" id="IPR001471">
    <property type="entry name" value="AP2/ERF_dom"/>
</dbReference>
<feature type="compositionally biased region" description="Pro residues" evidence="6">
    <location>
        <begin position="273"/>
        <end position="282"/>
    </location>
</feature>
<dbReference type="AlphaFoldDB" id="A0A4S8K405"/>
<accession>A0A4S8K405</accession>
<dbReference type="CDD" id="cd00018">
    <property type="entry name" value="AP2"/>
    <property type="match status" value="1"/>
</dbReference>
<dbReference type="Gene3D" id="3.30.730.10">
    <property type="entry name" value="AP2/ERF domain"/>
    <property type="match status" value="1"/>
</dbReference>
<name>A0A4S8K405_MUSBA</name>
<dbReference type="InterPro" id="IPR036955">
    <property type="entry name" value="AP2/ERF_dom_sf"/>
</dbReference>
<evidence type="ECO:0000256" key="5">
    <source>
        <dbReference type="ARBA" id="ARBA00023242"/>
    </source>
</evidence>
<dbReference type="PROSITE" id="PS51032">
    <property type="entry name" value="AP2_ERF"/>
    <property type="match status" value="1"/>
</dbReference>
<evidence type="ECO:0000256" key="6">
    <source>
        <dbReference type="SAM" id="MobiDB-lite"/>
    </source>
</evidence>
<comment type="subcellular location">
    <subcellularLocation>
        <location evidence="1">Nucleus</location>
    </subcellularLocation>
</comment>
<dbReference type="FunFam" id="3.30.730.10:FF:000001">
    <property type="entry name" value="Ethylene-responsive transcription factor 2"/>
    <property type="match status" value="1"/>
</dbReference>
<comment type="caution">
    <text evidence="8">The sequence shown here is derived from an EMBL/GenBank/DDBJ whole genome shotgun (WGS) entry which is preliminary data.</text>
</comment>